<evidence type="ECO:0000256" key="1">
    <source>
        <dbReference type="SAM" id="MobiDB-lite"/>
    </source>
</evidence>
<feature type="transmembrane region" description="Helical" evidence="2">
    <location>
        <begin position="240"/>
        <end position="260"/>
    </location>
</feature>
<proteinExistence type="predicted"/>
<feature type="transmembrane region" description="Helical" evidence="2">
    <location>
        <begin position="342"/>
        <end position="363"/>
    </location>
</feature>
<organism evidence="3">
    <name type="scientific">Odontella aurita</name>
    <dbReference type="NCBI Taxonomy" id="265563"/>
    <lineage>
        <taxon>Eukaryota</taxon>
        <taxon>Sar</taxon>
        <taxon>Stramenopiles</taxon>
        <taxon>Ochrophyta</taxon>
        <taxon>Bacillariophyta</taxon>
        <taxon>Mediophyceae</taxon>
        <taxon>Biddulphiophycidae</taxon>
        <taxon>Eupodiscales</taxon>
        <taxon>Odontellaceae</taxon>
        <taxon>Odontella</taxon>
    </lineage>
</organism>
<dbReference type="EMBL" id="HBKQ01048798">
    <property type="protein sequence ID" value="CAE2273946.1"/>
    <property type="molecule type" value="Transcribed_RNA"/>
</dbReference>
<accession>A0A7S4JTK6</accession>
<keyword evidence="2" id="KW-0812">Transmembrane</keyword>
<name>A0A7S4JTK6_9STRA</name>
<evidence type="ECO:0000256" key="2">
    <source>
        <dbReference type="SAM" id="Phobius"/>
    </source>
</evidence>
<reference evidence="3" key="1">
    <citation type="submission" date="2021-01" db="EMBL/GenBank/DDBJ databases">
        <authorList>
            <person name="Corre E."/>
            <person name="Pelletier E."/>
            <person name="Niang G."/>
            <person name="Scheremetjew M."/>
            <person name="Finn R."/>
            <person name="Kale V."/>
            <person name="Holt S."/>
            <person name="Cochrane G."/>
            <person name="Meng A."/>
            <person name="Brown T."/>
            <person name="Cohen L."/>
        </authorList>
    </citation>
    <scope>NUCLEOTIDE SEQUENCE</scope>
    <source>
        <strain evidence="3">Isolate 1302-5</strain>
    </source>
</reference>
<gene>
    <name evidence="3" type="ORF">OAUR00152_LOCUS33714</name>
</gene>
<evidence type="ECO:0000313" key="3">
    <source>
        <dbReference type="EMBL" id="CAE2273946.1"/>
    </source>
</evidence>
<dbReference type="AlphaFoldDB" id="A0A7S4JTK6"/>
<feature type="transmembrane region" description="Helical" evidence="2">
    <location>
        <begin position="138"/>
        <end position="159"/>
    </location>
</feature>
<keyword evidence="2" id="KW-1133">Transmembrane helix</keyword>
<protein>
    <submittedName>
        <fullName evidence="3">Uncharacterized protein</fullName>
    </submittedName>
</protein>
<feature type="transmembrane region" description="Helical" evidence="2">
    <location>
        <begin position="39"/>
        <end position="59"/>
    </location>
</feature>
<feature type="transmembrane region" description="Helical" evidence="2">
    <location>
        <begin position="394"/>
        <end position="413"/>
    </location>
</feature>
<keyword evidence="2" id="KW-0472">Membrane</keyword>
<sequence length="417" mass="45887">MIKAPRYHRCCTTVQSEYFVAAIASVLLLATVGSPAPRSLALIILLSLIIAASLLAAIIDWRADATLQASLLEKSTTSMPDYGDVRSRSSRDTEDVEKQDESPYLKMKDTSLVKRPKPEETEDFINEVDVGLRPRRHVVVILFSSGISLFLLLMVRLIAGALHFRGYPPLLDFGPKYGNPSEDAEGNIAFENELNSYGHCIQGVLSSLLSFPAVAGALARVAVCGEANKGIIHSVPRVPIIGLVEALAAIMSCYPTYNFIKRAVFHAGTFATSSFMNNGLEWAIGCILGLSLGMLASAGIRKKIVSGYLLNPKRTRKNLIFREGHDRSLVYGKYDEYPVGECFVWIIFAFQMMIGFFLTFSVYGCAILTGHTWNRCENNSNECLNFDADLAPAFIRYGLVALPALIFFISVMVTHGY</sequence>
<feature type="transmembrane region" description="Helical" evidence="2">
    <location>
        <begin position="280"/>
        <end position="300"/>
    </location>
</feature>
<feature type="transmembrane region" description="Helical" evidence="2">
    <location>
        <begin position="12"/>
        <end position="33"/>
    </location>
</feature>
<feature type="compositionally biased region" description="Basic and acidic residues" evidence="1">
    <location>
        <begin position="83"/>
        <end position="93"/>
    </location>
</feature>
<feature type="region of interest" description="Disordered" evidence="1">
    <location>
        <begin position="81"/>
        <end position="102"/>
    </location>
</feature>